<dbReference type="SUPFAM" id="SSF88659">
    <property type="entry name" value="Sigma3 and sigma4 domains of RNA polymerase sigma factors"/>
    <property type="match status" value="1"/>
</dbReference>
<accession>A0ABW2XED3</accession>
<comment type="caution">
    <text evidence="2">The sequence shown here is derived from an EMBL/GenBank/DDBJ whole genome shotgun (WGS) entry which is preliminary data.</text>
</comment>
<dbReference type="EMBL" id="JBHTGP010000004">
    <property type="protein sequence ID" value="MFD0684783.1"/>
    <property type="molecule type" value="Genomic_DNA"/>
</dbReference>
<dbReference type="InterPro" id="IPR013324">
    <property type="entry name" value="RNA_pol_sigma_r3/r4-like"/>
</dbReference>
<evidence type="ECO:0008006" key="4">
    <source>
        <dbReference type="Google" id="ProtNLM"/>
    </source>
</evidence>
<feature type="region of interest" description="Disordered" evidence="1">
    <location>
        <begin position="1"/>
        <end position="93"/>
    </location>
</feature>
<evidence type="ECO:0000313" key="3">
    <source>
        <dbReference type="Proteomes" id="UP001597063"/>
    </source>
</evidence>
<feature type="compositionally biased region" description="Basic and acidic residues" evidence="1">
    <location>
        <begin position="48"/>
        <end position="76"/>
    </location>
</feature>
<feature type="compositionally biased region" description="Basic and acidic residues" evidence="1">
    <location>
        <begin position="1"/>
        <end position="15"/>
    </location>
</feature>
<evidence type="ECO:0000256" key="1">
    <source>
        <dbReference type="SAM" id="MobiDB-lite"/>
    </source>
</evidence>
<proteinExistence type="predicted"/>
<protein>
    <recommendedName>
        <fullName evidence="4">Sigma-70 family RNA polymerase sigma factor</fullName>
    </recommendedName>
</protein>
<name>A0ABW2XED3_9ACTN</name>
<sequence>MPRPDDHDRLDDGEPGRPSGTAEGPRPEDDPCGEALADGHAESGYGGDGDRAGERPGESAGDRPGEEIRPAERGEAEGAGPVPADPDPGGPARRAADRELVAALRASGFTGRTFALFEAEYCAYGRGILLLMMRTGEIIARCARTPPHRPRPLPVTETPAWTDDDMEGLADETAARAMRVFVDRALRRGEWDPDGEASLKTYFVGCCVLQFPNVFARWHGQRRAWEDNDRLDRSVGLGPSAENVPAPGPPDATSALALDAVMRERWLRTLRPRERLIMELVLHDHTQVQIADFLGMPVTTVRGVVERVRRRAREEGTDRWRG</sequence>
<organism evidence="2 3">
    <name type="scientific">Actinomadura fibrosa</name>
    <dbReference type="NCBI Taxonomy" id="111802"/>
    <lineage>
        <taxon>Bacteria</taxon>
        <taxon>Bacillati</taxon>
        <taxon>Actinomycetota</taxon>
        <taxon>Actinomycetes</taxon>
        <taxon>Streptosporangiales</taxon>
        <taxon>Thermomonosporaceae</taxon>
        <taxon>Actinomadura</taxon>
    </lineage>
</organism>
<dbReference type="RefSeq" id="WP_378322315.1">
    <property type="nucleotide sequence ID" value="NZ_JBHTGP010000004.1"/>
</dbReference>
<gene>
    <name evidence="2" type="ORF">ACFQZM_09765</name>
</gene>
<evidence type="ECO:0000313" key="2">
    <source>
        <dbReference type="EMBL" id="MFD0684783.1"/>
    </source>
</evidence>
<dbReference type="InterPro" id="IPR036388">
    <property type="entry name" value="WH-like_DNA-bd_sf"/>
</dbReference>
<dbReference type="Proteomes" id="UP001597063">
    <property type="component" value="Unassembled WGS sequence"/>
</dbReference>
<reference evidence="3" key="1">
    <citation type="journal article" date="2019" name="Int. J. Syst. Evol. Microbiol.">
        <title>The Global Catalogue of Microorganisms (GCM) 10K type strain sequencing project: providing services to taxonomists for standard genome sequencing and annotation.</title>
        <authorList>
            <consortium name="The Broad Institute Genomics Platform"/>
            <consortium name="The Broad Institute Genome Sequencing Center for Infectious Disease"/>
            <person name="Wu L."/>
            <person name="Ma J."/>
        </authorList>
    </citation>
    <scope>NUCLEOTIDE SEQUENCE [LARGE SCALE GENOMIC DNA]</scope>
    <source>
        <strain evidence="3">JCM 9371</strain>
    </source>
</reference>
<dbReference type="Gene3D" id="1.10.10.10">
    <property type="entry name" value="Winged helix-like DNA-binding domain superfamily/Winged helix DNA-binding domain"/>
    <property type="match status" value="1"/>
</dbReference>
<keyword evidence="3" id="KW-1185">Reference proteome</keyword>